<feature type="region of interest" description="Disordered" evidence="1">
    <location>
        <begin position="1"/>
        <end position="20"/>
    </location>
</feature>
<feature type="compositionally biased region" description="Polar residues" evidence="1">
    <location>
        <begin position="54"/>
        <end position="63"/>
    </location>
</feature>
<accession>A0A0L1KEL5</accession>
<feature type="compositionally biased region" description="Low complexity" evidence="1">
    <location>
        <begin position="43"/>
        <end position="53"/>
    </location>
</feature>
<dbReference type="EMBL" id="JYNE01000023">
    <property type="protein sequence ID" value="KNH02292.1"/>
    <property type="molecule type" value="Genomic_DNA"/>
</dbReference>
<comment type="caution">
    <text evidence="2">The sequence shown here is derived from an EMBL/GenBank/DDBJ whole genome shotgun (WGS) entry which is preliminary data.</text>
</comment>
<sequence length="91" mass="9331">MTAWSGARHVSTSSPGSGLELRITLPAPGTVASTWRVPVSTSMRASSAATAPSQRQTSPIRTASICSRATWPLPISASTALAPGSARAKRV</sequence>
<organism evidence="2 3">
    <name type="scientific">Qipengyuania citrea LAMA 915</name>
    <dbReference type="NCBI Taxonomy" id="1306953"/>
    <lineage>
        <taxon>Bacteria</taxon>
        <taxon>Pseudomonadati</taxon>
        <taxon>Pseudomonadota</taxon>
        <taxon>Alphaproteobacteria</taxon>
        <taxon>Sphingomonadales</taxon>
        <taxon>Erythrobacteraceae</taxon>
        <taxon>Qipengyuania</taxon>
    </lineage>
</organism>
<dbReference type="Proteomes" id="UP000037446">
    <property type="component" value="Unassembled WGS sequence"/>
</dbReference>
<dbReference type="STRING" id="1306953.J121_2541"/>
<evidence type="ECO:0000256" key="1">
    <source>
        <dbReference type="SAM" id="MobiDB-lite"/>
    </source>
</evidence>
<dbReference type="AlphaFoldDB" id="A0A0L1KEL5"/>
<evidence type="ECO:0000313" key="3">
    <source>
        <dbReference type="Proteomes" id="UP000037446"/>
    </source>
</evidence>
<proteinExistence type="predicted"/>
<name>A0A0L1KEL5_9SPHN</name>
<protein>
    <submittedName>
        <fullName evidence="2">Uncharacterized protein</fullName>
    </submittedName>
</protein>
<evidence type="ECO:0000313" key="2">
    <source>
        <dbReference type="EMBL" id="KNH02292.1"/>
    </source>
</evidence>
<gene>
    <name evidence="2" type="ORF">J121_2541</name>
</gene>
<dbReference type="PATRIC" id="fig|1306953.7.peg.2628"/>
<reference evidence="2" key="1">
    <citation type="submission" date="2015-02" db="EMBL/GenBank/DDBJ databases">
        <authorList>
            <person name="Chooi Y.-H."/>
        </authorList>
    </citation>
    <scope>NUCLEOTIDE SEQUENCE [LARGE SCALE GENOMIC DNA]</scope>
    <source>
        <strain evidence="2">LAMA 915</strain>
    </source>
</reference>
<feature type="region of interest" description="Disordered" evidence="1">
    <location>
        <begin position="43"/>
        <end position="63"/>
    </location>
</feature>